<comment type="caution">
    <text evidence="2">The sequence shown here is derived from an EMBL/GenBank/DDBJ whole genome shotgun (WGS) entry which is preliminary data.</text>
</comment>
<keyword evidence="3" id="KW-1185">Reference proteome</keyword>
<proteinExistence type="predicted"/>
<sequence>MVYPQRSSIFARASPPLPHQRHYRAIDERNVVLVWGSSIIALEGRKHGGRGVPLTHQEADEDHLLQEMAS</sequence>
<feature type="region of interest" description="Disordered" evidence="1">
    <location>
        <begin position="46"/>
        <end position="70"/>
    </location>
</feature>
<name>A0A5B7EVS3_PORTR</name>
<dbReference type="EMBL" id="VSRR010003651">
    <property type="protein sequence ID" value="MPC36983.1"/>
    <property type="molecule type" value="Genomic_DNA"/>
</dbReference>
<gene>
    <name evidence="2" type="ORF">E2C01_030456</name>
</gene>
<protein>
    <submittedName>
        <fullName evidence="2">Uncharacterized protein</fullName>
    </submittedName>
</protein>
<evidence type="ECO:0000313" key="3">
    <source>
        <dbReference type="Proteomes" id="UP000324222"/>
    </source>
</evidence>
<organism evidence="2 3">
    <name type="scientific">Portunus trituberculatus</name>
    <name type="common">Swimming crab</name>
    <name type="synonym">Neptunus trituberculatus</name>
    <dbReference type="NCBI Taxonomy" id="210409"/>
    <lineage>
        <taxon>Eukaryota</taxon>
        <taxon>Metazoa</taxon>
        <taxon>Ecdysozoa</taxon>
        <taxon>Arthropoda</taxon>
        <taxon>Crustacea</taxon>
        <taxon>Multicrustacea</taxon>
        <taxon>Malacostraca</taxon>
        <taxon>Eumalacostraca</taxon>
        <taxon>Eucarida</taxon>
        <taxon>Decapoda</taxon>
        <taxon>Pleocyemata</taxon>
        <taxon>Brachyura</taxon>
        <taxon>Eubrachyura</taxon>
        <taxon>Portunoidea</taxon>
        <taxon>Portunidae</taxon>
        <taxon>Portuninae</taxon>
        <taxon>Portunus</taxon>
    </lineage>
</organism>
<dbReference type="Proteomes" id="UP000324222">
    <property type="component" value="Unassembled WGS sequence"/>
</dbReference>
<accession>A0A5B7EVS3</accession>
<evidence type="ECO:0000256" key="1">
    <source>
        <dbReference type="SAM" id="MobiDB-lite"/>
    </source>
</evidence>
<reference evidence="2 3" key="1">
    <citation type="submission" date="2019-05" db="EMBL/GenBank/DDBJ databases">
        <title>Another draft genome of Portunus trituberculatus and its Hox gene families provides insights of decapod evolution.</title>
        <authorList>
            <person name="Jeong J.-H."/>
            <person name="Song I."/>
            <person name="Kim S."/>
            <person name="Choi T."/>
            <person name="Kim D."/>
            <person name="Ryu S."/>
            <person name="Kim W."/>
        </authorList>
    </citation>
    <scope>NUCLEOTIDE SEQUENCE [LARGE SCALE GENOMIC DNA]</scope>
    <source>
        <tissue evidence="2">Muscle</tissue>
    </source>
</reference>
<dbReference type="AlphaFoldDB" id="A0A5B7EVS3"/>
<evidence type="ECO:0000313" key="2">
    <source>
        <dbReference type="EMBL" id="MPC36983.1"/>
    </source>
</evidence>